<dbReference type="RefSeq" id="WP_164534091.1">
    <property type="nucleotide sequence ID" value="NZ_JAALFG010000002.1"/>
</dbReference>
<evidence type="ECO:0000313" key="2">
    <source>
        <dbReference type="EMBL" id="NGP17843.1"/>
    </source>
</evidence>
<name>A0A6M1STX8_9HYPH</name>
<dbReference type="Proteomes" id="UP000474802">
    <property type="component" value="Unassembled WGS sequence"/>
</dbReference>
<evidence type="ECO:0000313" key="3">
    <source>
        <dbReference type="Proteomes" id="UP000474802"/>
    </source>
</evidence>
<keyword evidence="3" id="KW-1185">Reference proteome</keyword>
<dbReference type="InterPro" id="IPR002347">
    <property type="entry name" value="SDR_fam"/>
</dbReference>
<organism evidence="2 3">
    <name type="scientific">Devosia aurantiaca</name>
    <dbReference type="NCBI Taxonomy" id="2714858"/>
    <lineage>
        <taxon>Bacteria</taxon>
        <taxon>Pseudomonadati</taxon>
        <taxon>Pseudomonadota</taxon>
        <taxon>Alphaproteobacteria</taxon>
        <taxon>Hyphomicrobiales</taxon>
        <taxon>Devosiaceae</taxon>
        <taxon>Devosia</taxon>
    </lineage>
</organism>
<accession>A0A6M1STX8</accession>
<dbReference type="AlphaFoldDB" id="A0A6M1STX8"/>
<sequence>MSATFDFSGKTAIVTGAAQGIGSAIVAFLSASGAKVAALDLDAAGLESAREAGAARVDALDLSDQARVGEIIGEIGRDFGKIDILVTAAGGVRGQVAQPLENVGEDVWRQLFEANVDAAFFCTQAVAPLMKAQGAGRIVTISSGAGLRPSLTGIQAYSAAKHALVGLTKQLALELGPHGITVNSVAPGFVLSNPATQRQWESYGEAGQQRLIEGTHMRRLGTPEDIANAVMFLSSDLAGWISGQILSVDGGRA</sequence>
<dbReference type="FunFam" id="3.40.50.720:FF:000084">
    <property type="entry name" value="Short-chain dehydrogenase reductase"/>
    <property type="match status" value="1"/>
</dbReference>
<evidence type="ECO:0000256" key="1">
    <source>
        <dbReference type="ARBA" id="ARBA00006484"/>
    </source>
</evidence>
<comment type="similarity">
    <text evidence="1">Belongs to the short-chain dehydrogenases/reductases (SDR) family.</text>
</comment>
<dbReference type="Pfam" id="PF13561">
    <property type="entry name" value="adh_short_C2"/>
    <property type="match status" value="1"/>
</dbReference>
<dbReference type="PRINTS" id="PR00081">
    <property type="entry name" value="GDHRDH"/>
</dbReference>
<dbReference type="CDD" id="cd05233">
    <property type="entry name" value="SDR_c"/>
    <property type="match status" value="1"/>
</dbReference>
<protein>
    <submittedName>
        <fullName evidence="2">SDR family oxidoreductase</fullName>
    </submittedName>
</protein>
<dbReference type="PRINTS" id="PR00080">
    <property type="entry name" value="SDRFAMILY"/>
</dbReference>
<gene>
    <name evidence="2" type="ORF">G5575_09410</name>
</gene>
<dbReference type="SUPFAM" id="SSF51735">
    <property type="entry name" value="NAD(P)-binding Rossmann-fold domains"/>
    <property type="match status" value="1"/>
</dbReference>
<dbReference type="InterPro" id="IPR036291">
    <property type="entry name" value="NAD(P)-bd_dom_sf"/>
</dbReference>
<dbReference type="InterPro" id="IPR050259">
    <property type="entry name" value="SDR"/>
</dbReference>
<comment type="caution">
    <text evidence="2">The sequence shown here is derived from an EMBL/GenBank/DDBJ whole genome shotgun (WGS) entry which is preliminary data.</text>
</comment>
<dbReference type="PANTHER" id="PTHR42879:SF2">
    <property type="entry name" value="3-OXOACYL-[ACYL-CARRIER-PROTEIN] REDUCTASE FABG"/>
    <property type="match status" value="1"/>
</dbReference>
<dbReference type="PANTHER" id="PTHR42879">
    <property type="entry name" value="3-OXOACYL-(ACYL-CARRIER-PROTEIN) REDUCTASE"/>
    <property type="match status" value="1"/>
</dbReference>
<dbReference type="Gene3D" id="3.40.50.720">
    <property type="entry name" value="NAD(P)-binding Rossmann-like Domain"/>
    <property type="match status" value="1"/>
</dbReference>
<proteinExistence type="inferred from homology"/>
<reference evidence="2 3" key="1">
    <citation type="submission" date="2020-02" db="EMBL/GenBank/DDBJ databases">
        <authorList>
            <person name="Khan S.A."/>
            <person name="Jeon C.O."/>
            <person name="Chun B.H."/>
        </authorList>
    </citation>
    <scope>NUCLEOTIDE SEQUENCE [LARGE SCALE GENOMIC DNA]</scope>
    <source>
        <strain evidence="2 3">H239</strain>
    </source>
</reference>
<reference evidence="2 3" key="2">
    <citation type="submission" date="2020-03" db="EMBL/GenBank/DDBJ databases">
        <title>Devosia chinhatensis sp. nov., isolated from a hexachlorocyclohexane (HCH) dump site in India.</title>
        <authorList>
            <person name="Kumar M."/>
            <person name="Lal R."/>
        </authorList>
    </citation>
    <scope>NUCLEOTIDE SEQUENCE [LARGE SCALE GENOMIC DNA]</scope>
    <source>
        <strain evidence="2 3">H239</strain>
    </source>
</reference>
<dbReference type="EMBL" id="JAALFG010000002">
    <property type="protein sequence ID" value="NGP17843.1"/>
    <property type="molecule type" value="Genomic_DNA"/>
</dbReference>